<evidence type="ECO:0000256" key="20">
    <source>
        <dbReference type="ARBA" id="ARBA00049902"/>
    </source>
</evidence>
<dbReference type="GO" id="GO:0005886">
    <property type="term" value="C:plasma membrane"/>
    <property type="evidence" value="ECO:0007669"/>
    <property type="project" value="UniProtKB-SubCell"/>
</dbReference>
<keyword evidence="6" id="KW-0808">Transferase</keyword>
<evidence type="ECO:0000256" key="10">
    <source>
        <dbReference type="ARBA" id="ARBA00022989"/>
    </source>
</evidence>
<keyword evidence="13" id="KW-0961">Cell wall biogenesis/degradation</keyword>
<keyword evidence="5" id="KW-0328">Glycosyltransferase</keyword>
<feature type="transmembrane region" description="Helical" evidence="21">
    <location>
        <begin position="309"/>
        <end position="330"/>
    </location>
</feature>
<proteinExistence type="inferred from homology"/>
<dbReference type="PANTHER" id="PTHR30474">
    <property type="entry name" value="CELL CYCLE PROTEIN"/>
    <property type="match status" value="1"/>
</dbReference>
<evidence type="ECO:0000256" key="3">
    <source>
        <dbReference type="ARBA" id="ARBA00022475"/>
    </source>
</evidence>
<dbReference type="InterPro" id="IPR013437">
    <property type="entry name" value="FtsW"/>
</dbReference>
<evidence type="ECO:0000256" key="17">
    <source>
        <dbReference type="ARBA" id="ARBA00041185"/>
    </source>
</evidence>
<dbReference type="GO" id="GO:0009252">
    <property type="term" value="P:peptidoglycan biosynthetic process"/>
    <property type="evidence" value="ECO:0007669"/>
    <property type="project" value="UniProtKB-KW"/>
</dbReference>
<evidence type="ECO:0000256" key="19">
    <source>
        <dbReference type="ARBA" id="ARBA00044770"/>
    </source>
</evidence>
<dbReference type="GO" id="GO:0032153">
    <property type="term" value="C:cell division site"/>
    <property type="evidence" value="ECO:0007669"/>
    <property type="project" value="TreeGrafter"/>
</dbReference>
<keyword evidence="11 21" id="KW-0472">Membrane</keyword>
<comment type="pathway">
    <text evidence="2">Cell wall biogenesis; peptidoglycan biosynthesis.</text>
</comment>
<feature type="transmembrane region" description="Helical" evidence="21">
    <location>
        <begin position="79"/>
        <end position="101"/>
    </location>
</feature>
<dbReference type="PATRIC" id="fig|1618337.4.peg.113"/>
<feature type="transmembrane region" description="Helical" evidence="21">
    <location>
        <begin position="143"/>
        <end position="161"/>
    </location>
</feature>
<evidence type="ECO:0000256" key="9">
    <source>
        <dbReference type="ARBA" id="ARBA00022984"/>
    </source>
</evidence>
<keyword evidence="12" id="KW-0131">Cell cycle</keyword>
<comment type="subcellular location">
    <subcellularLocation>
        <location evidence="1">Cell membrane</location>
        <topology evidence="1">Multi-pass membrane protein</topology>
    </subcellularLocation>
</comment>
<evidence type="ECO:0000256" key="12">
    <source>
        <dbReference type="ARBA" id="ARBA00023306"/>
    </source>
</evidence>
<feature type="transmembrane region" description="Helical" evidence="21">
    <location>
        <begin position="279"/>
        <end position="297"/>
    </location>
</feature>
<dbReference type="GO" id="GO:0051301">
    <property type="term" value="P:cell division"/>
    <property type="evidence" value="ECO:0007669"/>
    <property type="project" value="UniProtKB-KW"/>
</dbReference>
<dbReference type="EC" id="2.4.99.28" evidence="19"/>
<evidence type="ECO:0000256" key="18">
    <source>
        <dbReference type="ARBA" id="ARBA00041418"/>
    </source>
</evidence>
<evidence type="ECO:0000256" key="4">
    <source>
        <dbReference type="ARBA" id="ARBA00022618"/>
    </source>
</evidence>
<feature type="transmembrane region" description="Helical" evidence="21">
    <location>
        <begin position="107"/>
        <end position="131"/>
    </location>
</feature>
<keyword evidence="7 21" id="KW-0812">Transmembrane</keyword>
<dbReference type="AlphaFoldDB" id="A0A0G4B2X4"/>
<feature type="transmembrane region" description="Helical" evidence="21">
    <location>
        <begin position="229"/>
        <end position="250"/>
    </location>
</feature>
<evidence type="ECO:0000256" key="5">
    <source>
        <dbReference type="ARBA" id="ARBA00022676"/>
    </source>
</evidence>
<name>A0A0G4B2X4_9BACT</name>
<evidence type="ECO:0000256" key="14">
    <source>
        <dbReference type="ARBA" id="ARBA00032370"/>
    </source>
</evidence>
<feature type="transmembrane region" description="Helical" evidence="21">
    <location>
        <begin position="191"/>
        <end position="209"/>
    </location>
</feature>
<keyword evidence="4 22" id="KW-0132">Cell division</keyword>
<keyword evidence="8" id="KW-0133">Cell shape</keyword>
<protein>
    <recommendedName>
        <fullName evidence="17">Probable peptidoglycan glycosyltransferase FtsW</fullName>
        <ecNumber evidence="19">2.4.99.28</ecNumber>
    </recommendedName>
    <alternativeName>
        <fullName evidence="18">Cell division protein FtsW</fullName>
    </alternativeName>
    <alternativeName>
        <fullName evidence="15">Cell wall polymerase</fullName>
    </alternativeName>
    <alternativeName>
        <fullName evidence="14">Peptidoglycan polymerase</fullName>
    </alternativeName>
</protein>
<dbReference type="Pfam" id="PF01098">
    <property type="entry name" value="FTSW_RODA_SPOVE"/>
    <property type="match status" value="1"/>
</dbReference>
<dbReference type="GO" id="GO:0015648">
    <property type="term" value="F:lipid-linked peptidoglycan transporter activity"/>
    <property type="evidence" value="ECO:0007669"/>
    <property type="project" value="TreeGrafter"/>
</dbReference>
<dbReference type="PANTHER" id="PTHR30474:SF2">
    <property type="entry name" value="PEPTIDOGLYCAN GLYCOSYLTRANSFERASE FTSW-RELATED"/>
    <property type="match status" value="1"/>
</dbReference>
<feature type="transmembrane region" description="Helical" evidence="21">
    <location>
        <begin position="48"/>
        <end position="67"/>
    </location>
</feature>
<evidence type="ECO:0000256" key="1">
    <source>
        <dbReference type="ARBA" id="ARBA00004651"/>
    </source>
</evidence>
<comment type="similarity">
    <text evidence="16">Belongs to the SEDS family. FtsW subfamily.</text>
</comment>
<evidence type="ECO:0000256" key="6">
    <source>
        <dbReference type="ARBA" id="ARBA00022679"/>
    </source>
</evidence>
<accession>A0A0G4B2X4</accession>
<evidence type="ECO:0000256" key="11">
    <source>
        <dbReference type="ARBA" id="ARBA00023136"/>
    </source>
</evidence>
<keyword evidence="10 21" id="KW-1133">Transmembrane helix</keyword>
<evidence type="ECO:0000256" key="21">
    <source>
        <dbReference type="SAM" id="Phobius"/>
    </source>
</evidence>
<evidence type="ECO:0000256" key="8">
    <source>
        <dbReference type="ARBA" id="ARBA00022960"/>
    </source>
</evidence>
<dbReference type="NCBIfam" id="TIGR02614">
    <property type="entry name" value="ftsW"/>
    <property type="match status" value="1"/>
</dbReference>
<organism evidence="22 23">
    <name type="scientific">Berkelbacteria bacterium GW2011_GWE1_39_12</name>
    <dbReference type="NCBI Taxonomy" id="1618337"/>
    <lineage>
        <taxon>Bacteria</taxon>
        <taxon>Candidatus Berkelbacteria</taxon>
    </lineage>
</organism>
<feature type="transmembrane region" description="Helical" evidence="21">
    <location>
        <begin position="12"/>
        <end position="36"/>
    </location>
</feature>
<sequence length="372" mass="40728">MRVLPGRVQKPDYVFLIVVFLLTFFGLVMIASSSMVVSLEKYHSSYAYVIRQIGSLAIGLFLMYIGAKIDYRIWKKNAAWLFIVALILLILVYVPGIGIKINGARRWIGFGTHMFQPTEIIKVSFIIYLAAWLDKKGESIKNLFTGFLPFAVLIALVGFLIIKQPDLGTLSVIVISSAVMYFVSGASLSHIGLGAGSLVVLLGILIKAAPYRMQRLLVFMNPTADSQGAAYHINQALIAIGSGGIWGLGFGQSKQKYLYLPMAHTDSIFAIIAEELGFIRSGLILIVFIFLGVRGFRIAKNAPDNFGKLVAVGITTWILIQAFVNIASMLNLMPMTGVPLPFISYGGSSLMFLLAAVGIMMNISKQSQKELI</sequence>
<gene>
    <name evidence="22" type="ORF">UT28_C0001G0115</name>
</gene>
<evidence type="ECO:0000256" key="15">
    <source>
        <dbReference type="ARBA" id="ARBA00033270"/>
    </source>
</evidence>
<dbReference type="GO" id="GO:0071555">
    <property type="term" value="P:cell wall organization"/>
    <property type="evidence" value="ECO:0007669"/>
    <property type="project" value="UniProtKB-KW"/>
</dbReference>
<keyword evidence="3" id="KW-1003">Cell membrane</keyword>
<feature type="transmembrane region" description="Helical" evidence="21">
    <location>
        <begin position="342"/>
        <end position="363"/>
    </location>
</feature>
<reference evidence="22 23" key="1">
    <citation type="journal article" date="2015" name="Nature">
        <title>rRNA introns, odd ribosomes, and small enigmatic genomes across a large radiation of phyla.</title>
        <authorList>
            <person name="Brown C.T."/>
            <person name="Hug L.A."/>
            <person name="Thomas B.C."/>
            <person name="Sharon I."/>
            <person name="Castelle C.J."/>
            <person name="Singh A."/>
            <person name="Wilkins M.J."/>
            <person name="Williams K.H."/>
            <person name="Banfield J.F."/>
        </authorList>
    </citation>
    <scope>NUCLEOTIDE SEQUENCE [LARGE SCALE GENOMIC DNA]</scope>
</reference>
<dbReference type="GO" id="GO:0008955">
    <property type="term" value="F:peptidoglycan glycosyltransferase activity"/>
    <property type="evidence" value="ECO:0007669"/>
    <property type="project" value="UniProtKB-EC"/>
</dbReference>
<dbReference type="KEGG" id="bbgw:UT28_C0001G0115"/>
<evidence type="ECO:0000313" key="22">
    <source>
        <dbReference type="EMBL" id="AKM81930.1"/>
    </source>
</evidence>
<dbReference type="EMBL" id="CP011213">
    <property type="protein sequence ID" value="AKM81930.1"/>
    <property type="molecule type" value="Genomic_DNA"/>
</dbReference>
<dbReference type="STRING" id="1618337.UT28_C0001G0115"/>
<evidence type="ECO:0000256" key="2">
    <source>
        <dbReference type="ARBA" id="ARBA00004752"/>
    </source>
</evidence>
<evidence type="ECO:0000313" key="23">
    <source>
        <dbReference type="Proteomes" id="UP000035648"/>
    </source>
</evidence>
<evidence type="ECO:0000256" key="16">
    <source>
        <dbReference type="ARBA" id="ARBA00038053"/>
    </source>
</evidence>
<comment type="catalytic activity">
    <reaction evidence="20">
        <text>[GlcNAc-(1-&gt;4)-Mur2Ac(oyl-L-Ala-gamma-D-Glu-L-Lys-D-Ala-D-Ala)](n)-di-trans,octa-cis-undecaprenyl diphosphate + beta-D-GlcNAc-(1-&gt;4)-Mur2Ac(oyl-L-Ala-gamma-D-Glu-L-Lys-D-Ala-D-Ala)-di-trans,octa-cis-undecaprenyl diphosphate = [GlcNAc-(1-&gt;4)-Mur2Ac(oyl-L-Ala-gamma-D-Glu-L-Lys-D-Ala-D-Ala)](n+1)-di-trans,octa-cis-undecaprenyl diphosphate + di-trans,octa-cis-undecaprenyl diphosphate + H(+)</text>
        <dbReference type="Rhea" id="RHEA:23708"/>
        <dbReference type="Rhea" id="RHEA-COMP:9602"/>
        <dbReference type="Rhea" id="RHEA-COMP:9603"/>
        <dbReference type="ChEBI" id="CHEBI:15378"/>
        <dbReference type="ChEBI" id="CHEBI:58405"/>
        <dbReference type="ChEBI" id="CHEBI:60033"/>
        <dbReference type="ChEBI" id="CHEBI:78435"/>
        <dbReference type="EC" id="2.4.99.28"/>
    </reaction>
</comment>
<evidence type="ECO:0000256" key="13">
    <source>
        <dbReference type="ARBA" id="ARBA00023316"/>
    </source>
</evidence>
<evidence type="ECO:0000256" key="7">
    <source>
        <dbReference type="ARBA" id="ARBA00022692"/>
    </source>
</evidence>
<dbReference type="Proteomes" id="UP000035648">
    <property type="component" value="Chromosome"/>
</dbReference>
<dbReference type="GO" id="GO:0008360">
    <property type="term" value="P:regulation of cell shape"/>
    <property type="evidence" value="ECO:0007669"/>
    <property type="project" value="UniProtKB-KW"/>
</dbReference>
<dbReference type="InterPro" id="IPR001182">
    <property type="entry name" value="FtsW/RodA"/>
</dbReference>
<keyword evidence="9" id="KW-0573">Peptidoglycan synthesis</keyword>